<evidence type="ECO:0000313" key="3">
    <source>
        <dbReference type="Proteomes" id="UP000009229"/>
    </source>
</evidence>
<reference evidence="3" key="1">
    <citation type="submission" date="2011-05" db="EMBL/GenBank/DDBJ databases">
        <title>Complete sequence of Desulfotomaculum kuznetsovii DSM 6115.</title>
        <authorList>
            <person name="Lucas S."/>
            <person name="Han J."/>
            <person name="Lapidus A."/>
            <person name="Cheng J.-F."/>
            <person name="Goodwin L."/>
            <person name="Pitluck S."/>
            <person name="Peters L."/>
            <person name="Mikhailova N."/>
            <person name="Lu M."/>
            <person name="Saunders E."/>
            <person name="Han C."/>
            <person name="Tapia R."/>
            <person name="Land M."/>
            <person name="Hauser L."/>
            <person name="Kyrpides N."/>
            <person name="Ivanova N."/>
            <person name="Pagani I."/>
            <person name="Nazina T."/>
            <person name="Ivanova A."/>
            <person name="Parshina S."/>
            <person name="Kuever J."/>
            <person name="Muyzer G."/>
            <person name="Plugge C."/>
            <person name="Stams A."/>
            <person name="Woyke T."/>
        </authorList>
    </citation>
    <scope>NUCLEOTIDE SEQUENCE [LARGE SCALE GENOMIC DNA]</scope>
    <source>
        <strain evidence="3">DSM 6115 / VKM B-1805 / 17</strain>
    </source>
</reference>
<gene>
    <name evidence="2" type="ordered locus">Desku_2848</name>
</gene>
<organism evidence="2 3">
    <name type="scientific">Desulfofundulus kuznetsovii (strain DSM 6115 / VKM B-1805 / 17)</name>
    <name type="common">Desulfotomaculum kuznetsovii</name>
    <dbReference type="NCBI Taxonomy" id="760568"/>
    <lineage>
        <taxon>Bacteria</taxon>
        <taxon>Bacillati</taxon>
        <taxon>Bacillota</taxon>
        <taxon>Clostridia</taxon>
        <taxon>Eubacteriales</taxon>
        <taxon>Peptococcaceae</taxon>
        <taxon>Desulfofundulus</taxon>
    </lineage>
</organism>
<dbReference type="KEGG" id="dku:Desku_2848"/>
<evidence type="ECO:0000313" key="2">
    <source>
        <dbReference type="EMBL" id="AEG16359.1"/>
    </source>
</evidence>
<keyword evidence="1" id="KW-0812">Transmembrane</keyword>
<accession>A0AAU8PYJ0</accession>
<keyword evidence="3" id="KW-1185">Reference proteome</keyword>
<feature type="transmembrane region" description="Helical" evidence="1">
    <location>
        <begin position="12"/>
        <end position="30"/>
    </location>
</feature>
<sequence length="81" mass="8845">MKKNNQGKAVRHVITWGIITLAAYLLVFLNEHTVTGYFSRGGGLAAAGVIITAITFSIIHGSFANYLLEMFDIKPLKKGVH</sequence>
<keyword evidence="1" id="KW-0472">Membrane</keyword>
<evidence type="ECO:0000256" key="1">
    <source>
        <dbReference type="SAM" id="Phobius"/>
    </source>
</evidence>
<dbReference type="EMBL" id="CP002770">
    <property type="protein sequence ID" value="AEG16359.1"/>
    <property type="molecule type" value="Genomic_DNA"/>
</dbReference>
<name>A0AAU8PYJ0_DESK7</name>
<feature type="transmembrane region" description="Helical" evidence="1">
    <location>
        <begin position="42"/>
        <end position="68"/>
    </location>
</feature>
<protein>
    <submittedName>
        <fullName evidence="2">Uncharacterized protein</fullName>
    </submittedName>
</protein>
<proteinExistence type="predicted"/>
<dbReference type="RefSeq" id="WP_013823870.1">
    <property type="nucleotide sequence ID" value="NC_015573.1"/>
</dbReference>
<keyword evidence="1" id="KW-1133">Transmembrane helix</keyword>
<dbReference type="AlphaFoldDB" id="A0AAU8PYJ0"/>
<dbReference type="Proteomes" id="UP000009229">
    <property type="component" value="Chromosome"/>
</dbReference>